<evidence type="ECO:0000256" key="1">
    <source>
        <dbReference type="SAM" id="MobiDB-lite"/>
    </source>
</evidence>
<proteinExistence type="predicted"/>
<evidence type="ECO:0008006" key="5">
    <source>
        <dbReference type="Google" id="ProtNLM"/>
    </source>
</evidence>
<dbReference type="InterPro" id="IPR011990">
    <property type="entry name" value="TPR-like_helical_dom_sf"/>
</dbReference>
<feature type="non-terminal residue" evidence="3">
    <location>
        <position position="492"/>
    </location>
</feature>
<evidence type="ECO:0000313" key="3">
    <source>
        <dbReference type="EMBL" id="MCG7945350.1"/>
    </source>
</evidence>
<reference evidence="3" key="1">
    <citation type="journal article" date="2021" name="Proc. Natl. Acad. Sci. U.S.A.">
        <title>Global biogeography of chemosynthetic symbionts reveals both localized and globally distributed symbiont groups. .</title>
        <authorList>
            <person name="Osvatic J.T."/>
            <person name="Wilkins L.G.E."/>
            <person name="Leibrecht L."/>
            <person name="Leray M."/>
            <person name="Zauner S."/>
            <person name="Polzin J."/>
            <person name="Camacho Y."/>
            <person name="Gros O."/>
            <person name="van Gils J.A."/>
            <person name="Eisen J.A."/>
            <person name="Petersen J.M."/>
            <person name="Yuen B."/>
        </authorList>
    </citation>
    <scope>NUCLEOTIDE SEQUENCE</scope>
    <source>
        <strain evidence="3">MAGclacostrist064TRANS</strain>
    </source>
</reference>
<comment type="caution">
    <text evidence="3">The sequence shown here is derived from an EMBL/GenBank/DDBJ whole genome shotgun (WGS) entry which is preliminary data.</text>
</comment>
<name>A0A9E4N2I1_9GAMM</name>
<dbReference type="EMBL" id="JAEPCM010000086">
    <property type="protein sequence ID" value="MCG7945350.1"/>
    <property type="molecule type" value="Genomic_DNA"/>
</dbReference>
<dbReference type="SUPFAM" id="SSF48452">
    <property type="entry name" value="TPR-like"/>
    <property type="match status" value="1"/>
</dbReference>
<gene>
    <name evidence="3" type="ORF">JAZ07_03275</name>
</gene>
<feature type="chain" id="PRO_5039374210" description="Tetratricopeptide repeat protein" evidence="2">
    <location>
        <begin position="28"/>
        <end position="492"/>
    </location>
</feature>
<feature type="signal peptide" evidence="2">
    <location>
        <begin position="1"/>
        <end position="27"/>
    </location>
</feature>
<dbReference type="AlphaFoldDB" id="A0A9E4N2I1"/>
<protein>
    <recommendedName>
        <fullName evidence="5">Tetratricopeptide repeat protein</fullName>
    </recommendedName>
</protein>
<accession>A0A9E4N2I1</accession>
<dbReference type="Proteomes" id="UP000886667">
    <property type="component" value="Unassembled WGS sequence"/>
</dbReference>
<organism evidence="3 4">
    <name type="scientific">Candidatus Thiodiazotropha taylori</name>
    <dbReference type="NCBI Taxonomy" id="2792791"/>
    <lineage>
        <taxon>Bacteria</taxon>
        <taxon>Pseudomonadati</taxon>
        <taxon>Pseudomonadota</taxon>
        <taxon>Gammaproteobacteria</taxon>
        <taxon>Chromatiales</taxon>
        <taxon>Sedimenticolaceae</taxon>
        <taxon>Candidatus Thiodiazotropha</taxon>
    </lineage>
</organism>
<evidence type="ECO:0000313" key="4">
    <source>
        <dbReference type="Proteomes" id="UP000886667"/>
    </source>
</evidence>
<feature type="region of interest" description="Disordered" evidence="1">
    <location>
        <begin position="378"/>
        <end position="408"/>
    </location>
</feature>
<evidence type="ECO:0000256" key="2">
    <source>
        <dbReference type="SAM" id="SignalP"/>
    </source>
</evidence>
<dbReference type="Gene3D" id="1.25.40.10">
    <property type="entry name" value="Tetratricopeptide repeat domain"/>
    <property type="match status" value="1"/>
</dbReference>
<keyword evidence="2" id="KW-0732">Signal</keyword>
<sequence length="492" mass="56061">MQLKFESRLHFWLLPLLLLLFTTQSQAASRVLDRIEIGSEEGANVIAVHFNVPVRYVSHLINESNSELGVQVRVGQTTDAELGAASEQDQDGELDQEDQLTWSPSAAVPLDKVVFQGSRLGTSTLLVSFAAPVGDVKIRQGRDFYVMEFILPQQVRRSSGFGQARLKTLQTEVPEMKAPLSVKSLPLVIYVLNLGVQSEPVDYEEMPPVPIGENQLLYSTKGEIEGNPIYRLRLGFFRTKQDAKRQLEAVRSFYPDAWIDTADIVERRQAFFERGLEPGLDGQYMEEPELANVDPRITKMMDMIRRTITAGDYAKAVRLLEALLEEPDNIYTQEALELLGLSRERNGQIAHAKGEYRLYLEKYPEGEDAERVMQRLLGLETAPQRPKETLRKRPKPGEPGSEEEEERAIWDVYGSFSQNYRRDKIDSPFVEDEDSISRSEIESFVDFNARRRSEDYDMRMKVTGSYIYDLLDDGENDTTLSDAYIDVEHLDS</sequence>